<comment type="caution">
    <text evidence="2">The sequence shown here is derived from an EMBL/GenBank/DDBJ whole genome shotgun (WGS) entry which is preliminary data.</text>
</comment>
<dbReference type="Proteomes" id="UP000024284">
    <property type="component" value="Unassembled WGS sequence"/>
</dbReference>
<dbReference type="PANTHER" id="PTHR36503:SF2">
    <property type="entry name" value="BLR2408 PROTEIN"/>
    <property type="match status" value="1"/>
</dbReference>
<gene>
    <name evidence="2" type="ORF">BV98_000044</name>
</gene>
<dbReference type="PATRIC" id="fig|1219045.3.peg.43"/>
<name>A0A086PEH8_SPHHM</name>
<accession>A0A086PEH8</accession>
<dbReference type="InterPro" id="IPR037523">
    <property type="entry name" value="VOC_core"/>
</dbReference>
<feature type="domain" description="VOC" evidence="1">
    <location>
        <begin position="7"/>
        <end position="131"/>
    </location>
</feature>
<proteinExistence type="predicted"/>
<evidence type="ECO:0000259" key="1">
    <source>
        <dbReference type="PROSITE" id="PS51819"/>
    </source>
</evidence>
<dbReference type="SUPFAM" id="SSF54593">
    <property type="entry name" value="Glyoxalase/Bleomycin resistance protein/Dihydroxybiphenyl dioxygenase"/>
    <property type="match status" value="1"/>
</dbReference>
<dbReference type="InterPro" id="IPR004360">
    <property type="entry name" value="Glyas_Fos-R_dOase_dom"/>
</dbReference>
<dbReference type="PANTHER" id="PTHR36503">
    <property type="entry name" value="BLR2520 PROTEIN"/>
    <property type="match status" value="1"/>
</dbReference>
<dbReference type="PROSITE" id="PS51819">
    <property type="entry name" value="VOC"/>
    <property type="match status" value="1"/>
</dbReference>
<dbReference type="Pfam" id="PF00903">
    <property type="entry name" value="Glyoxalase"/>
    <property type="match status" value="1"/>
</dbReference>
<keyword evidence="3" id="KW-1185">Reference proteome</keyword>
<dbReference type="RefSeq" id="WP_037461487.1">
    <property type="nucleotide sequence ID" value="NZ_BCZD01000001.1"/>
</dbReference>
<dbReference type="EMBL" id="JFZA02000001">
    <property type="protein sequence ID" value="KFG91796.1"/>
    <property type="molecule type" value="Genomic_DNA"/>
</dbReference>
<dbReference type="eggNOG" id="COG3607">
    <property type="taxonomic scope" value="Bacteria"/>
</dbReference>
<sequence>MPDAAPKMIFVNLPVRDLPASIAFYEAVGAVRNNDFADATTQMVSFSDAIHVMLLTHERFSSFTPRKIPDAHETAQVLLALSEASRADVDATTEKALAAGGTEPNPRQDHGFMYGRSFADLDGHIWEVAWMDMEAAMATHEAAAS</sequence>
<reference evidence="2" key="1">
    <citation type="submission" date="2014-08" db="EMBL/GenBank/DDBJ databases">
        <title>Draft genome sequences of Sphingobium herbicidovorans.</title>
        <authorList>
            <person name="Gan H.M."/>
            <person name="Gan H.Y."/>
            <person name="Savka M.A."/>
        </authorList>
    </citation>
    <scope>NUCLEOTIDE SEQUENCE [LARGE SCALE GENOMIC DNA]</scope>
    <source>
        <strain evidence="2">NBRC 16415</strain>
    </source>
</reference>
<dbReference type="OrthoDB" id="9798430at2"/>
<dbReference type="InterPro" id="IPR029068">
    <property type="entry name" value="Glyas_Bleomycin-R_OHBP_Dase"/>
</dbReference>
<organism evidence="2 3">
    <name type="scientific">Sphingobium herbicidovorans (strain ATCC 700291 / DSM 11019 / CCUG 56400 / KCTC 2939 / LMG 18315 / NBRC 16415 / MH)</name>
    <name type="common">Sphingomonas herbicidovorans</name>
    <dbReference type="NCBI Taxonomy" id="1219045"/>
    <lineage>
        <taxon>Bacteria</taxon>
        <taxon>Pseudomonadati</taxon>
        <taxon>Pseudomonadota</taxon>
        <taxon>Alphaproteobacteria</taxon>
        <taxon>Sphingomonadales</taxon>
        <taxon>Sphingomonadaceae</taxon>
        <taxon>Sphingobium</taxon>
    </lineage>
</organism>
<protein>
    <submittedName>
        <fullName evidence="2">Glyoxalase</fullName>
    </submittedName>
</protein>
<evidence type="ECO:0000313" key="2">
    <source>
        <dbReference type="EMBL" id="KFG91796.1"/>
    </source>
</evidence>
<dbReference type="AlphaFoldDB" id="A0A086PEH8"/>
<dbReference type="STRING" id="76947.GCA_002080435_00978"/>
<dbReference type="Gene3D" id="3.10.180.10">
    <property type="entry name" value="2,3-Dihydroxybiphenyl 1,2-Dioxygenase, domain 1"/>
    <property type="match status" value="1"/>
</dbReference>
<evidence type="ECO:0000313" key="3">
    <source>
        <dbReference type="Proteomes" id="UP000024284"/>
    </source>
</evidence>